<dbReference type="AlphaFoldDB" id="A0A6S7B593"/>
<organism evidence="1 2">
    <name type="scientific">Pararobbsia alpina</name>
    <dbReference type="NCBI Taxonomy" id="621374"/>
    <lineage>
        <taxon>Bacteria</taxon>
        <taxon>Pseudomonadati</taxon>
        <taxon>Pseudomonadota</taxon>
        <taxon>Betaproteobacteria</taxon>
        <taxon>Burkholderiales</taxon>
        <taxon>Burkholderiaceae</taxon>
        <taxon>Pararobbsia</taxon>
    </lineage>
</organism>
<accession>A0A6S7B593</accession>
<proteinExistence type="predicted"/>
<evidence type="ECO:0000313" key="1">
    <source>
        <dbReference type="EMBL" id="CAB3788242.1"/>
    </source>
</evidence>
<evidence type="ECO:0000313" key="2">
    <source>
        <dbReference type="Proteomes" id="UP000494115"/>
    </source>
</evidence>
<protein>
    <submittedName>
        <fullName evidence="1">Uncharacterized protein</fullName>
    </submittedName>
</protein>
<keyword evidence="2" id="KW-1185">Reference proteome</keyword>
<sequence length="81" mass="8958">MGICPVEMRHGRLKCATAAFFIVADVVAKQANDIVAMNMALVGLEVKQEPQFETRIGRYSGESNWLSEIVPVPLVERLRGV</sequence>
<dbReference type="Proteomes" id="UP000494115">
    <property type="component" value="Unassembled WGS sequence"/>
</dbReference>
<name>A0A6S7B593_9BURK</name>
<reference evidence="1 2" key="1">
    <citation type="submission" date="2020-04" db="EMBL/GenBank/DDBJ databases">
        <authorList>
            <person name="De Canck E."/>
        </authorList>
    </citation>
    <scope>NUCLEOTIDE SEQUENCE [LARGE SCALE GENOMIC DNA]</scope>
    <source>
        <strain evidence="1 2">LMG 28138</strain>
    </source>
</reference>
<gene>
    <name evidence="1" type="ORF">LMG28138_02569</name>
</gene>
<dbReference type="EMBL" id="CADIKM010000010">
    <property type="protein sequence ID" value="CAB3788242.1"/>
    <property type="molecule type" value="Genomic_DNA"/>
</dbReference>